<comment type="caution">
    <text evidence="7">The sequence shown here is derived from an EMBL/GenBank/DDBJ whole genome shotgun (WGS) entry which is preliminary data.</text>
</comment>
<dbReference type="Proteomes" id="UP001205105">
    <property type="component" value="Unassembled WGS sequence"/>
</dbReference>
<dbReference type="AlphaFoldDB" id="A0AAD5DJ80"/>
<evidence type="ECO:0000256" key="6">
    <source>
        <dbReference type="SAM" id="Phobius"/>
    </source>
</evidence>
<proteinExistence type="predicted"/>
<feature type="transmembrane region" description="Helical" evidence="6">
    <location>
        <begin position="131"/>
        <end position="156"/>
    </location>
</feature>
<reference evidence="7" key="1">
    <citation type="submission" date="2020-11" db="EMBL/GenBank/DDBJ databases">
        <title>Chlorella ohadii genome sequencing and assembly.</title>
        <authorList>
            <person name="Murik O."/>
            <person name="Treves H."/>
            <person name="Kedem I."/>
            <person name="Shotland Y."/>
            <person name="Kaplan A."/>
        </authorList>
    </citation>
    <scope>NUCLEOTIDE SEQUENCE</scope>
    <source>
        <strain evidence="7">1</strain>
    </source>
</reference>
<comment type="subcellular location">
    <subcellularLocation>
        <location evidence="1">Membrane</location>
        <topology evidence="1">Multi-pass membrane protein</topology>
    </subcellularLocation>
</comment>
<dbReference type="PANTHER" id="PTHR31465">
    <property type="entry name" value="PROTEIN RTA1-RELATED"/>
    <property type="match status" value="1"/>
</dbReference>
<evidence type="ECO:0000313" key="7">
    <source>
        <dbReference type="EMBL" id="KAI7839012.1"/>
    </source>
</evidence>
<keyword evidence="2 6" id="KW-0812">Transmembrane</keyword>
<evidence type="ECO:0000256" key="3">
    <source>
        <dbReference type="ARBA" id="ARBA00022989"/>
    </source>
</evidence>
<dbReference type="EMBL" id="JADXDR010000109">
    <property type="protein sequence ID" value="KAI7839012.1"/>
    <property type="molecule type" value="Genomic_DNA"/>
</dbReference>
<evidence type="ECO:0000256" key="4">
    <source>
        <dbReference type="ARBA" id="ARBA00023136"/>
    </source>
</evidence>
<name>A0AAD5DJ80_9CHLO</name>
<accession>A0AAD5DJ80</accession>
<evidence type="ECO:0000256" key="5">
    <source>
        <dbReference type="SAM" id="MobiDB-lite"/>
    </source>
</evidence>
<organism evidence="7 8">
    <name type="scientific">Chlorella ohadii</name>
    <dbReference type="NCBI Taxonomy" id="2649997"/>
    <lineage>
        <taxon>Eukaryota</taxon>
        <taxon>Viridiplantae</taxon>
        <taxon>Chlorophyta</taxon>
        <taxon>core chlorophytes</taxon>
        <taxon>Trebouxiophyceae</taxon>
        <taxon>Chlorellales</taxon>
        <taxon>Chlorellaceae</taxon>
        <taxon>Chlorella clade</taxon>
        <taxon>Chlorella</taxon>
    </lineage>
</organism>
<dbReference type="InterPro" id="IPR007568">
    <property type="entry name" value="RTA1"/>
</dbReference>
<evidence type="ECO:0000256" key="1">
    <source>
        <dbReference type="ARBA" id="ARBA00004141"/>
    </source>
</evidence>
<protein>
    <submittedName>
        <fullName evidence="7">Uncharacterized protein</fullName>
    </submittedName>
</protein>
<gene>
    <name evidence="7" type="ORF">COHA_007251</name>
</gene>
<feature type="compositionally biased region" description="Low complexity" evidence="5">
    <location>
        <begin position="323"/>
        <end position="335"/>
    </location>
</feature>
<feature type="transmembrane region" description="Helical" evidence="6">
    <location>
        <begin position="23"/>
        <end position="44"/>
    </location>
</feature>
<keyword evidence="3 6" id="KW-1133">Transmembrane helix</keyword>
<feature type="transmembrane region" description="Helical" evidence="6">
    <location>
        <begin position="90"/>
        <end position="110"/>
    </location>
</feature>
<sequence>MSSDGGAITYDVNDLDIYDFFNYWPSLALAITALCLFTVAAAVIGFMTERRKVYRFVHCITVTGLLEAAGYAALIYAIEKSGKSSVFNAYVAMQVLVVLSPNVIQAAMYWQVGLVLAFSPDLTRGRRMLRGWVITTVFACADLFALIVQAIGISIWASSQSSGTPDQGQIRLGCGITLAGLAIQLICFVLFTLLTAWVQRHPKNGLLGLPTTRRMFVGLYLAMAFLYIRNIFRFVEFAQATILEWPAPEDAYVLSEQQVLFYTLDTLPILLVMACYILFHPGYLLPAGGPAAARAAAAAAAPAGAITAVDGAVTAVDVVDFPKSQQTQQGQQQQDSPKDGDDLKMVTVDLHS</sequence>
<feature type="transmembrane region" description="Helical" evidence="6">
    <location>
        <begin position="219"/>
        <end position="239"/>
    </location>
</feature>
<feature type="transmembrane region" description="Helical" evidence="6">
    <location>
        <begin position="259"/>
        <end position="279"/>
    </location>
</feature>
<feature type="transmembrane region" description="Helical" evidence="6">
    <location>
        <begin position="56"/>
        <end position="78"/>
    </location>
</feature>
<keyword evidence="4 6" id="KW-0472">Membrane</keyword>
<feature type="region of interest" description="Disordered" evidence="5">
    <location>
        <begin position="323"/>
        <end position="343"/>
    </location>
</feature>
<dbReference type="GO" id="GO:0016020">
    <property type="term" value="C:membrane"/>
    <property type="evidence" value="ECO:0007669"/>
    <property type="project" value="UniProtKB-SubCell"/>
</dbReference>
<evidence type="ECO:0000313" key="8">
    <source>
        <dbReference type="Proteomes" id="UP001205105"/>
    </source>
</evidence>
<dbReference type="Pfam" id="PF04479">
    <property type="entry name" value="RTA1"/>
    <property type="match status" value="1"/>
</dbReference>
<keyword evidence="8" id="KW-1185">Reference proteome</keyword>
<evidence type="ECO:0000256" key="2">
    <source>
        <dbReference type="ARBA" id="ARBA00022692"/>
    </source>
</evidence>
<dbReference type="PANTHER" id="PTHR31465:SF1">
    <property type="entry name" value="PROTEIN RTA1-RELATED"/>
    <property type="match status" value="1"/>
</dbReference>
<feature type="transmembrane region" description="Helical" evidence="6">
    <location>
        <begin position="176"/>
        <end position="198"/>
    </location>
</feature>